<dbReference type="STRING" id="243230.DR_0061"/>
<organism evidence="1 2">
    <name type="scientific">Deinococcus radiodurans (strain ATCC 13939 / DSM 20539 / JCM 16871 / CCUG 27074 / LMG 4051 / NBRC 15346 / NCIMB 9279 / VKM B-1422 / R1)</name>
    <dbReference type="NCBI Taxonomy" id="243230"/>
    <lineage>
        <taxon>Bacteria</taxon>
        <taxon>Thermotogati</taxon>
        <taxon>Deinococcota</taxon>
        <taxon>Deinococci</taxon>
        <taxon>Deinococcales</taxon>
        <taxon>Deinococcaceae</taxon>
        <taxon>Deinococcus</taxon>
    </lineage>
</organism>
<dbReference type="PATRIC" id="fig|243230.17.peg.224"/>
<protein>
    <submittedName>
        <fullName evidence="1">Uncharacterized protein</fullName>
    </submittedName>
</protein>
<dbReference type="Proteomes" id="UP000002524">
    <property type="component" value="Chromosome 1"/>
</dbReference>
<reference evidence="1 2" key="1">
    <citation type="journal article" date="1999" name="Science">
        <title>Genome sequence of the radioresistant bacterium Deinococcus radiodurans R1.</title>
        <authorList>
            <person name="White O."/>
            <person name="Eisen J.A."/>
            <person name="Heidelberg J.F."/>
            <person name="Hickey E.K."/>
            <person name="Peterson J.D."/>
            <person name="Dodson R.J."/>
            <person name="Haft D.H."/>
            <person name="Gwinn M.L."/>
            <person name="Nelson W.C."/>
            <person name="Richardson D.L."/>
            <person name="Moffat K.S."/>
            <person name="Qin H."/>
            <person name="Jiang L."/>
            <person name="Pamphile W."/>
            <person name="Crosby M."/>
            <person name="Shen M."/>
            <person name="Vamathevan J.J."/>
            <person name="Lam P."/>
            <person name="McDonald L."/>
            <person name="Utterback T."/>
            <person name="Zalewski C."/>
            <person name="Makarova K.S."/>
            <person name="Aravind L."/>
            <person name="Daly M.J."/>
            <person name="Minton K.W."/>
            <person name="Fleischmann R.D."/>
            <person name="Ketchum K.A."/>
            <person name="Nelson K.E."/>
            <person name="Salzberg S."/>
            <person name="Smith H.O."/>
            <person name="Venter J.C."/>
            <person name="Fraser C.M."/>
        </authorList>
    </citation>
    <scope>NUCLEOTIDE SEQUENCE [LARGE SCALE GENOMIC DNA]</scope>
    <source>
        <strain evidence="2">ATCC 13939 / DSM 20539 / JCM 16871 / LMG 4051 / NBRC 15346 / NCIMB 9279 / R1 / VKM B-1422</strain>
    </source>
</reference>
<dbReference type="AlphaFoldDB" id="Q9RY89"/>
<gene>
    <name evidence="1" type="ordered locus">DR_0061</name>
</gene>
<evidence type="ECO:0000313" key="2">
    <source>
        <dbReference type="Proteomes" id="UP000002524"/>
    </source>
</evidence>
<dbReference type="EMBL" id="AE000513">
    <property type="protein sequence ID" value="AAF09658.1"/>
    <property type="molecule type" value="Genomic_DNA"/>
</dbReference>
<dbReference type="HOGENOM" id="CLU_570768_0_0_0"/>
<dbReference type="OrthoDB" id="53398at2"/>
<dbReference type="EnsemblBacteria" id="AAF09658">
    <property type="protein sequence ID" value="AAF09658"/>
    <property type="gene ID" value="DR_0061"/>
</dbReference>
<dbReference type="PIR" id="D75564">
    <property type="entry name" value="D75564"/>
</dbReference>
<dbReference type="InParanoid" id="Q9RY89"/>
<name>Q9RY89_DEIRA</name>
<sequence length="478" mass="51232">MTENAERAQRRLPTPFPVPGAGDVLVSLGNSEVVRQLARTLGDLLLLPGGAAQVWQALDRVEDDPFPPQPGDDALFAQLAAIRQRGGSPHERAQLEEVLRAGAGPQSALRADPRERPLLREAAQRIRRWLARRLARAPGQLPGTVPAHSVLYAQEEASALSAPAAGDGLTLHLGGPDRLAHWQGLRLSWRSLGPNWQLLVQDETSQPVSGGQLALLRPDLPASERQLFLTVGGQQLQVLFSGDYVLLRRRADAAQTRHLARLAALGRACALLLLPAEQHGRLRLARTLARRLRGDPPRADDPASGQVAFAQTPAECLAAARRSLQRLEPLLGRFSPAQVAHEAQVAQALLHLPPHYAAQVQQAAEHAASAAEPLREAATDPLVGREAGPPVLPATGHFIVFPLGPDPLEVRLPGDRLLTLRPDYRAELVAVLPGQAAVTVGDLLVLPLHDLSVVIAREGSQVALCALLPRMLEAAAQA</sequence>
<evidence type="ECO:0000313" key="1">
    <source>
        <dbReference type="EMBL" id="AAF09658.1"/>
    </source>
</evidence>
<proteinExistence type="predicted"/>
<accession>Q9RY89</accession>
<dbReference type="KEGG" id="dra:DR_0061"/>
<dbReference type="PaxDb" id="243230-DR_0061"/>
<keyword evidence="2" id="KW-1185">Reference proteome</keyword>